<sequence length="314" mass="36186">MSDYAGALQDGLDTVRQGQTISFITYERVILPYDGFVYWVKTGNEQTLVASMVHDENELRHEDQNFRNDSGLIITTTEPLLDFSQDGLDTMSVFEYNNNLYVLRKTGYNSEQSGLFHNIARVIEPALRSILLDSKDDFLKKKAQFTNSIGLFVLLSCGYFEFVNIDYPIYPEWLVPLNKKPPYITVGVTETEALNNSFNTINVDNSLFLVKPAKDYVDINLYGLDNNEALNFLVKLERWSLFYKKIGFLNMPRIKDEQLAQNEIGSLAQKKIIELEIFYYQGGDMDDDLHNQMIDQVLLNINNDGIKNVFRCER</sequence>
<evidence type="ECO:0000313" key="1">
    <source>
        <dbReference type="EMBL" id="EHD12916.1"/>
    </source>
</evidence>
<dbReference type="OrthoDB" id="6556172at2"/>
<comment type="caution">
    <text evidence="1">The sequence shown here is derived from an EMBL/GenBank/DDBJ whole genome shotgun (WGS) entry which is preliminary data.</text>
</comment>
<dbReference type="EMBL" id="AGFR01000018">
    <property type="protein sequence ID" value="EHD12916.1"/>
    <property type="molecule type" value="Genomic_DNA"/>
</dbReference>
<dbReference type="RefSeq" id="WP_008855151.1">
    <property type="nucleotide sequence ID" value="NZ_AGFR01000018.1"/>
</dbReference>
<name>G6F3G6_9PROT</name>
<protein>
    <submittedName>
        <fullName evidence="1">Uncharacterized protein</fullName>
    </submittedName>
</protein>
<dbReference type="AlphaFoldDB" id="G6F3G6"/>
<organism evidence="1 2">
    <name type="scientific">Commensalibacter intestini A911</name>
    <dbReference type="NCBI Taxonomy" id="1088868"/>
    <lineage>
        <taxon>Bacteria</taxon>
        <taxon>Pseudomonadati</taxon>
        <taxon>Pseudomonadota</taxon>
        <taxon>Alphaproteobacteria</taxon>
        <taxon>Acetobacterales</taxon>
        <taxon>Acetobacteraceae</taxon>
    </lineage>
</organism>
<accession>G6F3G6</accession>
<reference evidence="1 2" key="1">
    <citation type="submission" date="2011-10" db="EMBL/GenBank/DDBJ databases">
        <title>Genome Sequence of Commensalibacter intestini A911, isolated from Drosophila gut.</title>
        <authorList>
            <person name="Lee W.-J."/>
            <person name="Kim E.-K."/>
        </authorList>
    </citation>
    <scope>NUCLEOTIDE SEQUENCE [LARGE SCALE GENOMIC DNA]</scope>
    <source>
        <strain evidence="1 2">A911</strain>
    </source>
</reference>
<dbReference type="STRING" id="1088868.CIN_21620"/>
<proteinExistence type="predicted"/>
<gene>
    <name evidence="1" type="ORF">CIN_21620</name>
</gene>
<dbReference type="Proteomes" id="UP000005939">
    <property type="component" value="Unassembled WGS sequence"/>
</dbReference>
<evidence type="ECO:0000313" key="2">
    <source>
        <dbReference type="Proteomes" id="UP000005939"/>
    </source>
</evidence>